<proteinExistence type="predicted"/>
<comment type="caution">
    <text evidence="9">The sequence shown here is derived from an EMBL/GenBank/DDBJ whole genome shotgun (WGS) entry which is preliminary data.</text>
</comment>
<feature type="transmembrane region" description="Helical" evidence="7">
    <location>
        <begin position="87"/>
        <end position="107"/>
    </location>
</feature>
<keyword evidence="3" id="KW-1003">Cell membrane</keyword>
<sequence>MSPVISSQLHRTFRALAYPGFRIYAAGQLLGTLGFWLQTTAVSWLVLELSGNSGTALGWTLALQFGPYLLFALQGGKIADSFDKRRVLLLCSLGSAAVTAGLATVVLTGHIELWMVYVGMFAFGSVAVVEGPARQAFYSELVDRDALPNAVGLGSAIFNISRIAGPALAGVLIALTSTGTVIVMCAVIFLGPALACAVLLRRSISNPARRDAAAGGIRDALRYAAARPDIIAVLVVSLLVSGFTFNFALTLSMLARTEFETGADSYGLLLTALAVGALAGSLASGRRSTRPSLTTMLTSSALLGVGTLLVGFAPTLWSAMALLAPTGFAMVYYAQAANQRVQMGVRADFRGRVLSLYMLVFLGSTAVFAPIVGSFMEAYGARAGLWLGGLVGIATPVALALAKRVQIKRRAAFDEANEPTMRPFGDACEPSIGTALTGKAMP</sequence>
<feature type="transmembrane region" description="Helical" evidence="7">
    <location>
        <begin position="150"/>
        <end position="175"/>
    </location>
</feature>
<feature type="transmembrane region" description="Helical" evidence="7">
    <location>
        <begin position="266"/>
        <end position="285"/>
    </location>
</feature>
<evidence type="ECO:0000256" key="3">
    <source>
        <dbReference type="ARBA" id="ARBA00022475"/>
    </source>
</evidence>
<name>A0ABV7Q566_9ACTN</name>
<feature type="domain" description="Major facilitator superfamily (MFS) profile" evidence="8">
    <location>
        <begin position="181"/>
        <end position="442"/>
    </location>
</feature>
<evidence type="ECO:0000256" key="6">
    <source>
        <dbReference type="ARBA" id="ARBA00023136"/>
    </source>
</evidence>
<feature type="transmembrane region" description="Helical" evidence="7">
    <location>
        <begin position="113"/>
        <end position="129"/>
    </location>
</feature>
<dbReference type="Pfam" id="PF05977">
    <property type="entry name" value="MFS_3"/>
    <property type="match status" value="1"/>
</dbReference>
<comment type="subcellular location">
    <subcellularLocation>
        <location evidence="1">Cell membrane</location>
        <topology evidence="1">Multi-pass membrane protein</topology>
    </subcellularLocation>
</comment>
<evidence type="ECO:0000256" key="1">
    <source>
        <dbReference type="ARBA" id="ARBA00004651"/>
    </source>
</evidence>
<protein>
    <submittedName>
        <fullName evidence="9">MFS transporter</fullName>
    </submittedName>
</protein>
<dbReference type="InterPro" id="IPR020846">
    <property type="entry name" value="MFS_dom"/>
</dbReference>
<dbReference type="PANTHER" id="PTHR23513:SF11">
    <property type="entry name" value="STAPHYLOFERRIN A TRANSPORTER"/>
    <property type="match status" value="1"/>
</dbReference>
<evidence type="ECO:0000313" key="9">
    <source>
        <dbReference type="EMBL" id="MFC3494478.1"/>
    </source>
</evidence>
<dbReference type="InterPro" id="IPR036259">
    <property type="entry name" value="MFS_trans_sf"/>
</dbReference>
<keyword evidence="2" id="KW-0813">Transport</keyword>
<dbReference type="Proteomes" id="UP001595712">
    <property type="component" value="Unassembled WGS sequence"/>
</dbReference>
<feature type="transmembrane region" description="Helical" evidence="7">
    <location>
        <begin position="56"/>
        <end position="75"/>
    </location>
</feature>
<feature type="transmembrane region" description="Helical" evidence="7">
    <location>
        <begin position="181"/>
        <end position="200"/>
    </location>
</feature>
<evidence type="ECO:0000313" key="10">
    <source>
        <dbReference type="Proteomes" id="UP001595712"/>
    </source>
</evidence>
<keyword evidence="6 7" id="KW-0472">Membrane</keyword>
<feature type="transmembrane region" description="Helical" evidence="7">
    <location>
        <begin position="316"/>
        <end position="334"/>
    </location>
</feature>
<feature type="transmembrane region" description="Helical" evidence="7">
    <location>
        <begin position="21"/>
        <end position="44"/>
    </location>
</feature>
<dbReference type="Gene3D" id="1.20.1250.20">
    <property type="entry name" value="MFS general substrate transporter like domains"/>
    <property type="match status" value="1"/>
</dbReference>
<dbReference type="PANTHER" id="PTHR23513">
    <property type="entry name" value="INTEGRAL MEMBRANE EFFLUX PROTEIN-RELATED"/>
    <property type="match status" value="1"/>
</dbReference>
<dbReference type="PROSITE" id="PS50850">
    <property type="entry name" value="MFS"/>
    <property type="match status" value="1"/>
</dbReference>
<keyword evidence="5 7" id="KW-1133">Transmembrane helix</keyword>
<evidence type="ECO:0000259" key="8">
    <source>
        <dbReference type="PROSITE" id="PS50850"/>
    </source>
</evidence>
<dbReference type="EMBL" id="JBHRWO010000019">
    <property type="protein sequence ID" value="MFC3494478.1"/>
    <property type="molecule type" value="Genomic_DNA"/>
</dbReference>
<reference evidence="10" key="1">
    <citation type="journal article" date="2019" name="Int. J. Syst. Evol. Microbiol.">
        <title>The Global Catalogue of Microorganisms (GCM) 10K type strain sequencing project: providing services to taxonomists for standard genome sequencing and annotation.</title>
        <authorList>
            <consortium name="The Broad Institute Genomics Platform"/>
            <consortium name="The Broad Institute Genome Sequencing Center for Infectious Disease"/>
            <person name="Wu L."/>
            <person name="Ma J."/>
        </authorList>
    </citation>
    <scope>NUCLEOTIDE SEQUENCE [LARGE SCALE GENOMIC DNA]</scope>
    <source>
        <strain evidence="10">CGMCC 4.7396</strain>
    </source>
</reference>
<feature type="transmembrane region" description="Helical" evidence="7">
    <location>
        <begin position="384"/>
        <end position="402"/>
    </location>
</feature>
<dbReference type="CDD" id="cd06173">
    <property type="entry name" value="MFS_MefA_like"/>
    <property type="match status" value="1"/>
</dbReference>
<dbReference type="InterPro" id="IPR010290">
    <property type="entry name" value="TM_effector"/>
</dbReference>
<accession>A0ABV7Q566</accession>
<keyword evidence="10" id="KW-1185">Reference proteome</keyword>
<dbReference type="SUPFAM" id="SSF103473">
    <property type="entry name" value="MFS general substrate transporter"/>
    <property type="match status" value="1"/>
</dbReference>
<gene>
    <name evidence="9" type="ORF">ACFO8M_18485</name>
</gene>
<evidence type="ECO:0000256" key="2">
    <source>
        <dbReference type="ARBA" id="ARBA00022448"/>
    </source>
</evidence>
<feature type="transmembrane region" description="Helical" evidence="7">
    <location>
        <begin position="354"/>
        <end position="372"/>
    </location>
</feature>
<evidence type="ECO:0000256" key="4">
    <source>
        <dbReference type="ARBA" id="ARBA00022692"/>
    </source>
</evidence>
<evidence type="ECO:0000256" key="5">
    <source>
        <dbReference type="ARBA" id="ARBA00022989"/>
    </source>
</evidence>
<organism evidence="9 10">
    <name type="scientific">Glycomyces rhizosphaerae</name>
    <dbReference type="NCBI Taxonomy" id="2054422"/>
    <lineage>
        <taxon>Bacteria</taxon>
        <taxon>Bacillati</taxon>
        <taxon>Actinomycetota</taxon>
        <taxon>Actinomycetes</taxon>
        <taxon>Glycomycetales</taxon>
        <taxon>Glycomycetaceae</taxon>
        <taxon>Glycomyces</taxon>
    </lineage>
</organism>
<dbReference type="RefSeq" id="WP_387978262.1">
    <property type="nucleotide sequence ID" value="NZ_JBHRWO010000019.1"/>
</dbReference>
<feature type="transmembrane region" description="Helical" evidence="7">
    <location>
        <begin position="292"/>
        <end position="310"/>
    </location>
</feature>
<feature type="transmembrane region" description="Helical" evidence="7">
    <location>
        <begin position="230"/>
        <end position="254"/>
    </location>
</feature>
<evidence type="ECO:0000256" key="7">
    <source>
        <dbReference type="SAM" id="Phobius"/>
    </source>
</evidence>
<keyword evidence="4 7" id="KW-0812">Transmembrane</keyword>